<organism evidence="1 2">
    <name type="scientific">Entomortierella chlamydospora</name>
    <dbReference type="NCBI Taxonomy" id="101097"/>
    <lineage>
        <taxon>Eukaryota</taxon>
        <taxon>Fungi</taxon>
        <taxon>Fungi incertae sedis</taxon>
        <taxon>Mucoromycota</taxon>
        <taxon>Mortierellomycotina</taxon>
        <taxon>Mortierellomycetes</taxon>
        <taxon>Mortierellales</taxon>
        <taxon>Mortierellaceae</taxon>
        <taxon>Entomortierella</taxon>
    </lineage>
</organism>
<comment type="caution">
    <text evidence="1">The sequence shown here is derived from an EMBL/GenBank/DDBJ whole genome shotgun (WGS) entry which is preliminary data.</text>
</comment>
<sequence length="448" mass="46615">VDIGLITGITLNQLSMDFTTSNAYAPTLSSSNLVASMISIPGITLPISSIRQDVLIADNTNQIGTFSSDWAPSSVSGGSLKTTIPTSTFNVFSNSQAAFGTFISSIASQETYALTLKGSVDAKLNLGIFGTMTIPDIGFDANVPIAGLNGLKVIGYTYLLSTTFSTTGNIGLGVIVNLPNPSKLTLNLGDVSFSTASVDGFVGYSTIKGLTLVPGNNYVIATTNLDNTQPAANKIFSSIYTSNVTLTLTGYSGTSSNAALNAGLASMSSQMTIPQAFAGAVMSQAPYKNWSIKVNSGVTDRTKVFTVTTTFQSPYYGMPVEIIALQDANKLSAAQTVGISTGNSQLFTFQSISTINVPGTGSTTASFNVALPATFGNKTLSKWQSFVDFANTNGYITVALTALPTVVVDNDGVQRSVDWGASATKIPTVNIKTGSDFASILDVIPNFA</sequence>
<protein>
    <submittedName>
        <fullName evidence="1">Uncharacterized protein</fullName>
    </submittedName>
</protein>
<dbReference type="GO" id="GO:0000329">
    <property type="term" value="C:fungal-type vacuole membrane"/>
    <property type="evidence" value="ECO:0007669"/>
    <property type="project" value="InterPro"/>
</dbReference>
<dbReference type="InterPro" id="IPR046368">
    <property type="entry name" value="Tag1"/>
</dbReference>
<dbReference type="AlphaFoldDB" id="A0A9P6MLU5"/>
<feature type="non-terminal residue" evidence="1">
    <location>
        <position position="1"/>
    </location>
</feature>
<accession>A0A9P6MLU5</accession>
<dbReference type="InterPro" id="IPR022185">
    <property type="entry name" value="DUF3712"/>
</dbReference>
<keyword evidence="2" id="KW-1185">Reference proteome</keyword>
<reference evidence="1" key="1">
    <citation type="journal article" date="2020" name="Fungal Divers.">
        <title>Resolving the Mortierellaceae phylogeny through synthesis of multi-gene phylogenetics and phylogenomics.</title>
        <authorList>
            <person name="Vandepol N."/>
            <person name="Liber J."/>
            <person name="Desiro A."/>
            <person name="Na H."/>
            <person name="Kennedy M."/>
            <person name="Barry K."/>
            <person name="Grigoriev I.V."/>
            <person name="Miller A.N."/>
            <person name="O'Donnell K."/>
            <person name="Stajich J.E."/>
            <person name="Bonito G."/>
        </authorList>
    </citation>
    <scope>NUCLEOTIDE SEQUENCE</scope>
    <source>
        <strain evidence="1">NRRL 2769</strain>
    </source>
</reference>
<evidence type="ECO:0000313" key="1">
    <source>
        <dbReference type="EMBL" id="KAG0007439.1"/>
    </source>
</evidence>
<dbReference type="EMBL" id="JAAAID010002352">
    <property type="protein sequence ID" value="KAG0007439.1"/>
    <property type="molecule type" value="Genomic_DNA"/>
</dbReference>
<dbReference type="Proteomes" id="UP000703661">
    <property type="component" value="Unassembled WGS sequence"/>
</dbReference>
<gene>
    <name evidence="1" type="ORF">BGZ80_004656</name>
</gene>
<dbReference type="Pfam" id="PF12505">
    <property type="entry name" value="DUF3712"/>
    <property type="match status" value="1"/>
</dbReference>
<name>A0A9P6MLU5_9FUNG</name>
<evidence type="ECO:0000313" key="2">
    <source>
        <dbReference type="Proteomes" id="UP000703661"/>
    </source>
</evidence>
<dbReference type="PANTHER" id="PTHR35895:SF1">
    <property type="entry name" value="LIPID-BINDING SERUM GLYCOPROTEIN C-TERMINAL DOMAIN-CONTAINING PROTEIN"/>
    <property type="match status" value="1"/>
</dbReference>
<proteinExistence type="predicted"/>
<dbReference type="PANTHER" id="PTHR35895">
    <property type="entry name" value="CHROMOSOME 16, WHOLE GENOME SHOTGUN SEQUENCE"/>
    <property type="match status" value="1"/>
</dbReference>